<dbReference type="EMBL" id="CAJOBJ010329485">
    <property type="protein sequence ID" value="CAF5180481.1"/>
    <property type="molecule type" value="Genomic_DNA"/>
</dbReference>
<dbReference type="InterPro" id="IPR000940">
    <property type="entry name" value="NNMT_TEMT_trans"/>
</dbReference>
<dbReference type="GO" id="GO:0005829">
    <property type="term" value="C:cytosol"/>
    <property type="evidence" value="ECO:0007669"/>
    <property type="project" value="TreeGrafter"/>
</dbReference>
<comment type="caution">
    <text evidence="5">The sequence shown here is derived from an EMBL/GenBank/DDBJ whole genome shotgun (WGS) entry which is preliminary data.</text>
</comment>
<dbReference type="CDD" id="cd02440">
    <property type="entry name" value="AdoMet_MTases"/>
    <property type="match status" value="1"/>
</dbReference>
<dbReference type="Proteomes" id="UP000663834">
    <property type="component" value="Unassembled WGS sequence"/>
</dbReference>
<evidence type="ECO:0000313" key="9">
    <source>
        <dbReference type="Proteomes" id="UP000663834"/>
    </source>
</evidence>
<gene>
    <name evidence="8" type="ORF">GIL414_LOCUS69127</name>
    <name evidence="5" type="ORF">KQP761_LOCUS15238</name>
    <name evidence="6" type="ORF">MBJ925_LOCUS26280</name>
    <name evidence="7" type="ORF">SMN809_LOCUS67759</name>
</gene>
<reference evidence="5" key="1">
    <citation type="submission" date="2021-02" db="EMBL/GenBank/DDBJ databases">
        <authorList>
            <person name="Nowell W R."/>
        </authorList>
    </citation>
    <scope>NUCLEOTIDE SEQUENCE</scope>
</reference>
<name>A0A815TWP3_9BILA</name>
<protein>
    <submittedName>
        <fullName evidence="5">Uncharacterized protein</fullName>
    </submittedName>
</protein>
<evidence type="ECO:0000313" key="5">
    <source>
        <dbReference type="EMBL" id="CAF1512509.1"/>
    </source>
</evidence>
<dbReference type="InterPro" id="IPR053384">
    <property type="entry name" value="SAM-dep_methyltransferase"/>
</dbReference>
<keyword evidence="4" id="KW-0949">S-adenosyl-L-methionine</keyword>
<dbReference type="GO" id="GO:0008170">
    <property type="term" value="F:N-methyltransferase activity"/>
    <property type="evidence" value="ECO:0007669"/>
    <property type="project" value="TreeGrafter"/>
</dbReference>
<dbReference type="PROSITE" id="PS51681">
    <property type="entry name" value="SAM_MT_NNMT_PNMT_TEMT"/>
    <property type="match status" value="1"/>
</dbReference>
<dbReference type="Proteomes" id="UP000681720">
    <property type="component" value="Unassembled WGS sequence"/>
</dbReference>
<dbReference type="EMBL" id="CAJNOW010007387">
    <property type="protein sequence ID" value="CAF1512509.1"/>
    <property type="molecule type" value="Genomic_DNA"/>
</dbReference>
<dbReference type="Gene3D" id="3.40.50.150">
    <property type="entry name" value="Vaccinia Virus protein VP39"/>
    <property type="match status" value="1"/>
</dbReference>
<dbReference type="EMBL" id="CAJOBI010315992">
    <property type="protein sequence ID" value="CAF5176987.1"/>
    <property type="molecule type" value="Genomic_DNA"/>
</dbReference>
<accession>A0A815TWP3</accession>
<comment type="similarity">
    <text evidence="1">Belongs to the class I-like SAM-binding methyltransferase superfamily. NNMT/PNMT/TEMT family.</text>
</comment>
<dbReference type="Pfam" id="PF01234">
    <property type="entry name" value="NNMT_PNMT_TEMT"/>
    <property type="match status" value="1"/>
</dbReference>
<dbReference type="AlphaFoldDB" id="A0A815TWP3"/>
<organism evidence="5 9">
    <name type="scientific">Rotaria magnacalcarata</name>
    <dbReference type="NCBI Taxonomy" id="392030"/>
    <lineage>
        <taxon>Eukaryota</taxon>
        <taxon>Metazoa</taxon>
        <taxon>Spiralia</taxon>
        <taxon>Gnathifera</taxon>
        <taxon>Rotifera</taxon>
        <taxon>Eurotatoria</taxon>
        <taxon>Bdelloidea</taxon>
        <taxon>Philodinida</taxon>
        <taxon>Philodinidae</taxon>
        <taxon>Rotaria</taxon>
    </lineage>
</organism>
<dbReference type="PANTHER" id="PTHR10867">
    <property type="entry name" value="NNMT/PNMT/TEMT FAMILY MEMBER"/>
    <property type="match status" value="1"/>
</dbReference>
<dbReference type="PANTHER" id="PTHR10867:SF17">
    <property type="entry name" value="NICOTINAMIDE N-METHYLTRANSFERASE"/>
    <property type="match status" value="1"/>
</dbReference>
<dbReference type="Proteomes" id="UP000676336">
    <property type="component" value="Unassembled WGS sequence"/>
</dbReference>
<keyword evidence="3" id="KW-0808">Transferase</keyword>
<dbReference type="GO" id="GO:0032259">
    <property type="term" value="P:methylation"/>
    <property type="evidence" value="ECO:0007669"/>
    <property type="project" value="UniProtKB-KW"/>
</dbReference>
<dbReference type="EMBL" id="CAJNRE010013981">
    <property type="protein sequence ID" value="CAF2123270.1"/>
    <property type="molecule type" value="Genomic_DNA"/>
</dbReference>
<dbReference type="InterPro" id="IPR029063">
    <property type="entry name" value="SAM-dependent_MTases_sf"/>
</dbReference>
<evidence type="ECO:0000313" key="7">
    <source>
        <dbReference type="EMBL" id="CAF5176987.1"/>
    </source>
</evidence>
<sequence>MVDNNSTEIKKEKHLTKNDYINHFNPTVYLNQFFVVQNTNLPTTVNDFFISVVIKVLHEHKNKLQGKQRVLEFGCGPVLEGALLLAQYFNEIWLCDYAPLNLQLIQEWKDNKLSAFDWKPYFNFILDKIPQDNRKNLVEYEAKLRQALINGKLFRCDVNSDNSLFVDCDEPEDKFDMIYTKLCLEAACSTYDVLQRTINRFTDLLKPGGMLLICSCRNSTVYDVDNYSFRVLPINEEIIRTAFVKTGKLTEPICMSDDNGMHPSDRGDGVMINYAFKT</sequence>
<evidence type="ECO:0000313" key="8">
    <source>
        <dbReference type="EMBL" id="CAF5180481.1"/>
    </source>
</evidence>
<evidence type="ECO:0000256" key="3">
    <source>
        <dbReference type="ARBA" id="ARBA00022679"/>
    </source>
</evidence>
<dbReference type="NCBIfam" id="NF041360">
    <property type="entry name" value="GntF_guanitoxin"/>
    <property type="match status" value="1"/>
</dbReference>
<evidence type="ECO:0000256" key="2">
    <source>
        <dbReference type="ARBA" id="ARBA00022603"/>
    </source>
</evidence>
<evidence type="ECO:0000313" key="6">
    <source>
        <dbReference type="EMBL" id="CAF2123270.1"/>
    </source>
</evidence>
<dbReference type="Proteomes" id="UP000663824">
    <property type="component" value="Unassembled WGS sequence"/>
</dbReference>
<evidence type="ECO:0000256" key="1">
    <source>
        <dbReference type="ARBA" id="ARBA00007996"/>
    </source>
</evidence>
<dbReference type="OrthoDB" id="10050085at2759"/>
<dbReference type="SUPFAM" id="SSF53335">
    <property type="entry name" value="S-adenosyl-L-methionine-dependent methyltransferases"/>
    <property type="match status" value="1"/>
</dbReference>
<keyword evidence="2" id="KW-0489">Methyltransferase</keyword>
<evidence type="ECO:0000256" key="4">
    <source>
        <dbReference type="ARBA" id="ARBA00022691"/>
    </source>
</evidence>
<proteinExistence type="inferred from homology"/>